<organism evidence="3 4">
    <name type="scientific">Giardia intestinalis</name>
    <name type="common">Giardia lamblia</name>
    <dbReference type="NCBI Taxonomy" id="5741"/>
    <lineage>
        <taxon>Eukaryota</taxon>
        <taxon>Metamonada</taxon>
        <taxon>Diplomonadida</taxon>
        <taxon>Hexamitidae</taxon>
        <taxon>Giardiinae</taxon>
        <taxon>Giardia</taxon>
    </lineage>
</organism>
<evidence type="ECO:0000313" key="4">
    <source>
        <dbReference type="Proteomes" id="UP000018320"/>
    </source>
</evidence>
<evidence type="ECO:0000256" key="1">
    <source>
        <dbReference type="SAM" id="MobiDB-lite"/>
    </source>
</evidence>
<dbReference type="EMBL" id="AHGT01000042">
    <property type="protein sequence ID" value="ESU36646.1"/>
    <property type="molecule type" value="Genomic_DNA"/>
</dbReference>
<evidence type="ECO:0000256" key="2">
    <source>
        <dbReference type="SAM" id="Phobius"/>
    </source>
</evidence>
<comment type="caution">
    <text evidence="3">The sequence shown here is derived from an EMBL/GenBank/DDBJ whole genome shotgun (WGS) entry which is preliminary data.</text>
</comment>
<feature type="compositionally biased region" description="Basic and acidic residues" evidence="1">
    <location>
        <begin position="94"/>
        <end position="119"/>
    </location>
</feature>
<feature type="transmembrane region" description="Helical" evidence="2">
    <location>
        <begin position="404"/>
        <end position="421"/>
    </location>
</feature>
<feature type="region of interest" description="Disordered" evidence="1">
    <location>
        <begin position="62"/>
        <end position="150"/>
    </location>
</feature>
<dbReference type="VEuPathDB" id="GiardiaDB:GL50803_0016573"/>
<feature type="region of interest" description="Disordered" evidence="1">
    <location>
        <begin position="244"/>
        <end position="267"/>
    </location>
</feature>
<reference evidence="4" key="1">
    <citation type="submission" date="2012-02" db="EMBL/GenBank/DDBJ databases">
        <title>Genome sequencing of Giardia lamblia Genotypes A2 and B isolates (DH and GS) and comparative analysis with the genomes of Genotypes A1 and E (WB and Pig).</title>
        <authorList>
            <person name="Adam R."/>
            <person name="Dahlstrom E."/>
            <person name="Martens C."/>
            <person name="Bruno D."/>
            <person name="Barbian K."/>
            <person name="Porcella S.F."/>
            <person name="Nash T."/>
        </authorList>
    </citation>
    <scope>NUCLEOTIDE SEQUENCE</scope>
    <source>
        <strain evidence="4">DH</strain>
    </source>
</reference>
<feature type="transmembrane region" description="Helical" evidence="2">
    <location>
        <begin position="552"/>
        <end position="572"/>
    </location>
</feature>
<feature type="compositionally biased region" description="Basic residues" evidence="1">
    <location>
        <begin position="189"/>
        <end position="202"/>
    </location>
</feature>
<proteinExistence type="predicted"/>
<feature type="compositionally biased region" description="Basic residues" evidence="1">
    <location>
        <begin position="84"/>
        <end position="93"/>
    </location>
</feature>
<evidence type="ECO:0000313" key="3">
    <source>
        <dbReference type="EMBL" id="ESU36646.1"/>
    </source>
</evidence>
<dbReference type="VEuPathDB" id="GiardiaDB:GL50581_3099"/>
<sequence>MLSMWALNSTDASRRNRSTLLFSIMDPMEGLLPGAERSDDDGFCIDDLDDYQLFDNIAAYPGDFSDNSSAARGDLEERSQQQKGTKRGPSRRGRANEKKDKPCPAKETPCRKPKSRAEPSYKVVYSEKGSRNATKLNTPTKATRPRKESLAPSDFYHEGYSFELDPELFCAVSSRIEESTSASCQKWHERTKKPVFSPRRKSSVASEDDERASITKSGHLRGYSGQRHHRSCLHDFLTPTACQHSSVRSPQRMSTIRESPEESVASRYGTIQKLPPSKFTNSPAPGLGAEPSGFTPPATLIEKAKHLILYTIHVLGAALWSDDNTSIDRVYTLTSGKVIMAAPPLLQVLLKEEPYLATGVLFFVAWVLVAALFKVLSAFHTLYKLLIKPPLILLLFLASRLRHLIYSLCAASLVYLILSLVDYTEMLRHNELVDEEDPFMFITNGSVENIDFAHLKTITPEEMLAMVRHLRIMLLFPTEIIRRFYDGFDQIYIPKRPDVFIDIVFWSVGVGSWIVSTCVSYFYHLFFHVVFIFMASFPVVRTKRAKFKYVQTYYATIVSLIIVSLGTILSIIKIPGLTKATNWISSLSFLVFFVGGAARITSYLLKRRL</sequence>
<dbReference type="VEuPathDB" id="GiardiaDB:QR46_4241"/>
<dbReference type="AlphaFoldDB" id="V6TCY7"/>
<reference evidence="3 4" key="2">
    <citation type="journal article" date="2013" name="Genome Biol. Evol.">
        <title>Genome sequencing of Giardia lamblia genotypes A2 and B isolates (DH and GS) and comparative analysis with the genomes of genotypes A1 and E (WB and Pig).</title>
        <authorList>
            <person name="Adam R.D."/>
            <person name="Dahlstrom E.W."/>
            <person name="Martens C.A."/>
            <person name="Bruno D.P."/>
            <person name="Barbian K.D."/>
            <person name="Ricklefs S.M."/>
            <person name="Hernandez M.M."/>
            <person name="Narla N.P."/>
            <person name="Patel R.B."/>
            <person name="Porcella S.F."/>
            <person name="Nash T.E."/>
        </authorList>
    </citation>
    <scope>NUCLEOTIDE SEQUENCE [LARGE SCALE GENOMIC DNA]</scope>
    <source>
        <strain evidence="3 4">DH</strain>
    </source>
</reference>
<keyword evidence="2" id="KW-0812">Transmembrane</keyword>
<dbReference type="Proteomes" id="UP000018320">
    <property type="component" value="Unassembled WGS sequence"/>
</dbReference>
<feature type="transmembrane region" description="Helical" evidence="2">
    <location>
        <begin position="521"/>
        <end position="540"/>
    </location>
</feature>
<protein>
    <submittedName>
        <fullName evidence="3">Uncharacterized protein</fullName>
    </submittedName>
</protein>
<gene>
    <name evidence="3" type="ORF">DHA2_16573</name>
</gene>
<accession>V6TCY7</accession>
<feature type="transmembrane region" description="Helical" evidence="2">
    <location>
        <begin position="584"/>
        <end position="605"/>
    </location>
</feature>
<feature type="compositionally biased region" description="Polar residues" evidence="1">
    <location>
        <begin position="244"/>
        <end position="257"/>
    </location>
</feature>
<feature type="compositionally biased region" description="Polar residues" evidence="1">
    <location>
        <begin position="131"/>
        <end position="141"/>
    </location>
</feature>
<dbReference type="VEuPathDB" id="GiardiaDB:DHA2_16573"/>
<feature type="transmembrane region" description="Helical" evidence="2">
    <location>
        <begin position="355"/>
        <end position="375"/>
    </location>
</feature>
<keyword evidence="2" id="KW-0472">Membrane</keyword>
<feature type="region of interest" description="Disordered" evidence="1">
    <location>
        <begin position="181"/>
        <end position="225"/>
    </location>
</feature>
<name>V6TCY7_GIAIN</name>
<keyword evidence="2" id="KW-1133">Transmembrane helix</keyword>